<keyword evidence="1" id="KW-0732">Signal</keyword>
<dbReference type="Ensembl" id="ENSMALT00000004571.1">
    <property type="protein sequence ID" value="ENSMALP00000004464.1"/>
    <property type="gene ID" value="ENSMALG00000003230.1"/>
</dbReference>
<organism evidence="2 3">
    <name type="scientific">Monopterus albus</name>
    <name type="common">Swamp eel</name>
    <dbReference type="NCBI Taxonomy" id="43700"/>
    <lineage>
        <taxon>Eukaryota</taxon>
        <taxon>Metazoa</taxon>
        <taxon>Chordata</taxon>
        <taxon>Craniata</taxon>
        <taxon>Vertebrata</taxon>
        <taxon>Euteleostomi</taxon>
        <taxon>Actinopterygii</taxon>
        <taxon>Neopterygii</taxon>
        <taxon>Teleostei</taxon>
        <taxon>Neoteleostei</taxon>
        <taxon>Acanthomorphata</taxon>
        <taxon>Anabantaria</taxon>
        <taxon>Synbranchiformes</taxon>
        <taxon>Synbranchidae</taxon>
        <taxon>Monopterus</taxon>
    </lineage>
</organism>
<sequence>MVQIQIILWTLAQFVLGFIGKEVHGYVGKKGQHFVIRYRTALINRESETGAILDKLLEWGLICQERYGANHTTMRSVFLGQKGLSYEYCFSKGNLIFVFSLLNTVILFAPTQAARRPCRHYCTLFNRSTDLTYCCFTHSTH</sequence>
<dbReference type="AlphaFoldDB" id="A0A3Q3ILK8"/>
<evidence type="ECO:0000313" key="2">
    <source>
        <dbReference type="Ensembl" id="ENSMALP00000004464.1"/>
    </source>
</evidence>
<feature type="signal peptide" evidence="1">
    <location>
        <begin position="1"/>
        <end position="17"/>
    </location>
</feature>
<protein>
    <submittedName>
        <fullName evidence="2">Uncharacterized protein</fullName>
    </submittedName>
</protein>
<reference evidence="2" key="1">
    <citation type="submission" date="2025-08" db="UniProtKB">
        <authorList>
            <consortium name="Ensembl"/>
        </authorList>
    </citation>
    <scope>IDENTIFICATION</scope>
</reference>
<evidence type="ECO:0000256" key="1">
    <source>
        <dbReference type="SAM" id="SignalP"/>
    </source>
</evidence>
<accession>A0A3Q3ILK8</accession>
<keyword evidence="3" id="KW-1185">Reference proteome</keyword>
<proteinExistence type="predicted"/>
<reference evidence="2" key="2">
    <citation type="submission" date="2025-09" db="UniProtKB">
        <authorList>
            <consortium name="Ensembl"/>
        </authorList>
    </citation>
    <scope>IDENTIFICATION</scope>
</reference>
<evidence type="ECO:0000313" key="3">
    <source>
        <dbReference type="Proteomes" id="UP000261600"/>
    </source>
</evidence>
<name>A0A3Q3ILK8_MONAL</name>
<feature type="chain" id="PRO_5018631495" evidence="1">
    <location>
        <begin position="18"/>
        <end position="141"/>
    </location>
</feature>
<dbReference type="Proteomes" id="UP000261600">
    <property type="component" value="Unplaced"/>
</dbReference>